<dbReference type="AlphaFoldDB" id="A0A1D8QXV4"/>
<dbReference type="Proteomes" id="UP000175973">
    <property type="component" value="Chromosome"/>
</dbReference>
<keyword evidence="1" id="KW-0812">Transmembrane</keyword>
<gene>
    <name evidence="2" type="ORF">A4S02_10765</name>
</gene>
<evidence type="ECO:0000313" key="2">
    <source>
        <dbReference type="EMBL" id="AOW47171.1"/>
    </source>
</evidence>
<dbReference type="EMBL" id="CP015164">
    <property type="protein sequence ID" value="AOW47171.1"/>
    <property type="molecule type" value="Genomic_DNA"/>
</dbReference>
<reference evidence="3" key="1">
    <citation type="submission" date="2016-04" db="EMBL/GenBank/DDBJ databases">
        <authorList>
            <person name="Jeon C.O."/>
            <person name="Cho G.Y."/>
            <person name="Jeong H.I."/>
            <person name="Kim K.H."/>
        </authorList>
    </citation>
    <scope>NUCLEOTIDE SEQUENCE [LARGE SCALE GENOMIC DNA]</scope>
    <source>
        <strain evidence="3">LMG 1590</strain>
    </source>
</reference>
<dbReference type="KEGG" id="aasc:A4S02_10765"/>
<sequence length="78" mass="8666">MSGTIHKDGIPERIGSGARDVCDWFQFTALGQLFCLAVFFYGLFALIVLTEPGRKIAEYLIELVVMIGCDLFGAPYPY</sequence>
<feature type="transmembrane region" description="Helical" evidence="1">
    <location>
        <begin position="29"/>
        <end position="49"/>
    </location>
</feature>
<dbReference type="RefSeq" id="WP_070323773.1">
    <property type="nucleotide sequence ID" value="NZ_CP015164.1"/>
</dbReference>
<evidence type="ECO:0000256" key="1">
    <source>
        <dbReference type="SAM" id="Phobius"/>
    </source>
</evidence>
<protein>
    <submittedName>
        <fullName evidence="2">Uncharacterized protein</fullName>
    </submittedName>
</protein>
<organism evidence="2 3">
    <name type="scientific">Acetobacter ascendens</name>
    <dbReference type="NCBI Taxonomy" id="481146"/>
    <lineage>
        <taxon>Bacteria</taxon>
        <taxon>Pseudomonadati</taxon>
        <taxon>Pseudomonadota</taxon>
        <taxon>Alphaproteobacteria</taxon>
        <taxon>Acetobacterales</taxon>
        <taxon>Acetobacteraceae</taxon>
        <taxon>Acetobacter</taxon>
    </lineage>
</organism>
<evidence type="ECO:0000313" key="3">
    <source>
        <dbReference type="Proteomes" id="UP000175973"/>
    </source>
</evidence>
<keyword evidence="1" id="KW-1133">Transmembrane helix</keyword>
<name>A0A1D8QXV4_9PROT</name>
<accession>A0A1D8QXV4</accession>
<proteinExistence type="predicted"/>
<keyword evidence="3" id="KW-1185">Reference proteome</keyword>
<keyword evidence="1" id="KW-0472">Membrane</keyword>